<reference evidence="5" key="1">
    <citation type="journal article" date="2024" name="Algal Res.">
        <title>Biochemical, toxicological and genomic investigation of a high-biomass producing Limnothrix strain isolated from Italian shallow drinking water reservoir.</title>
        <authorList>
            <person name="Simonazzi M."/>
            <person name="Shishido T.K."/>
            <person name="Delbaje E."/>
            <person name="Wahlsten M."/>
            <person name="Fewer D.P."/>
            <person name="Sivonen K."/>
            <person name="Pezzolesi L."/>
            <person name="Pistocchi R."/>
        </authorList>
    </citation>
    <scope>NUCLEOTIDE SEQUENCE [LARGE SCALE GENOMIC DNA]</scope>
    <source>
        <strain evidence="5">LRLZ20PSL1</strain>
    </source>
</reference>
<comment type="caution">
    <text evidence="4">The sequence shown here is derived from an EMBL/GenBank/DDBJ whole genome shotgun (WGS) entry which is preliminary data.</text>
</comment>
<accession>A0ABW7CA91</accession>
<evidence type="ECO:0000256" key="1">
    <source>
        <dbReference type="ARBA" id="ARBA00022729"/>
    </source>
</evidence>
<evidence type="ECO:0000259" key="3">
    <source>
        <dbReference type="Pfam" id="PF01551"/>
    </source>
</evidence>
<dbReference type="InterPro" id="IPR011055">
    <property type="entry name" value="Dup_hybrid_motif"/>
</dbReference>
<dbReference type="PANTHER" id="PTHR21666:SF289">
    <property type="entry name" value="L-ALA--D-GLU ENDOPEPTIDASE"/>
    <property type="match status" value="1"/>
</dbReference>
<dbReference type="InterPro" id="IPR016047">
    <property type="entry name" value="M23ase_b-sheet_dom"/>
</dbReference>
<dbReference type="CDD" id="cd12797">
    <property type="entry name" value="M23_peptidase"/>
    <property type="match status" value="1"/>
</dbReference>
<protein>
    <submittedName>
        <fullName evidence="4">Peptidoglycan DD-metalloendopeptidase family protein</fullName>
    </submittedName>
</protein>
<dbReference type="InterPro" id="IPR050570">
    <property type="entry name" value="Cell_wall_metabolism_enzyme"/>
</dbReference>
<dbReference type="SUPFAM" id="SSF51261">
    <property type="entry name" value="Duplicated hybrid motif"/>
    <property type="match status" value="1"/>
</dbReference>
<evidence type="ECO:0000313" key="4">
    <source>
        <dbReference type="EMBL" id="MFG3818081.1"/>
    </source>
</evidence>
<sequence length="451" mass="50632">MAIAPERAPRSTHVAPLWGDQLRWPTQRLMGWMLQWFTRSRPRSCPRLVAIGLGLLLGLSWLLGSVDLARSQSLPELRQQQQQLEQQRQTVKEQRQTVQQQQQTTQEQMKTLEQSLDRTEAESDRTQSRLDRAVDQLAILERDLALAEQNYQRKRLAIVARLRFLQQQSPQWGLAALLQSKSIEQFFDHQHRLQAVYGADRRQLKELDRAADQLSLQRSQWQERRRELASLSQDLSLEELELRRRTQAEQARAAALRADQARLQTEQAQLDRDSANLTSLIQQRITEQQQAEAIARLNRMAAFRVPGQFGSLNAGEPKILKLPGGILATPVDALITSGFGWRVHPILGYGRQHNGIDFGAAHGTTVRSAHGGTVVVAGSFGGYGNTVVIDRGDGLSTLYGHNSELYVRVGQTVQKGEAIAAVGSTGLSTGPHLHFEVRENGDPVDPVPYLR</sequence>
<name>A0ABW7CA91_9CYAN</name>
<keyword evidence="1" id="KW-0732">Signal</keyword>
<feature type="coiled-coil region" evidence="2">
    <location>
        <begin position="204"/>
        <end position="273"/>
    </location>
</feature>
<evidence type="ECO:0000256" key="2">
    <source>
        <dbReference type="SAM" id="Coils"/>
    </source>
</evidence>
<feature type="domain" description="M23ase beta-sheet core" evidence="3">
    <location>
        <begin position="352"/>
        <end position="446"/>
    </location>
</feature>
<feature type="coiled-coil region" evidence="2">
    <location>
        <begin position="74"/>
        <end position="157"/>
    </location>
</feature>
<evidence type="ECO:0000313" key="5">
    <source>
        <dbReference type="Proteomes" id="UP001604335"/>
    </source>
</evidence>
<dbReference type="EMBL" id="JAZAQF010000059">
    <property type="protein sequence ID" value="MFG3818081.1"/>
    <property type="molecule type" value="Genomic_DNA"/>
</dbReference>
<dbReference type="RefSeq" id="WP_393012993.1">
    <property type="nucleotide sequence ID" value="NZ_JAZAQF010000059.1"/>
</dbReference>
<keyword evidence="2" id="KW-0175">Coiled coil</keyword>
<dbReference type="Proteomes" id="UP001604335">
    <property type="component" value="Unassembled WGS sequence"/>
</dbReference>
<dbReference type="Gene3D" id="6.10.250.3150">
    <property type="match status" value="1"/>
</dbReference>
<dbReference type="PANTHER" id="PTHR21666">
    <property type="entry name" value="PEPTIDASE-RELATED"/>
    <property type="match status" value="1"/>
</dbReference>
<dbReference type="Gene3D" id="2.70.70.10">
    <property type="entry name" value="Glucose Permease (Domain IIA)"/>
    <property type="match status" value="1"/>
</dbReference>
<organism evidence="4 5">
    <name type="scientific">Limnothrix redekei LRLZ20PSL1</name>
    <dbReference type="NCBI Taxonomy" id="3112953"/>
    <lineage>
        <taxon>Bacteria</taxon>
        <taxon>Bacillati</taxon>
        <taxon>Cyanobacteriota</taxon>
        <taxon>Cyanophyceae</taxon>
        <taxon>Pseudanabaenales</taxon>
        <taxon>Pseudanabaenaceae</taxon>
        <taxon>Limnothrix</taxon>
    </lineage>
</organism>
<proteinExistence type="predicted"/>
<keyword evidence="5" id="KW-1185">Reference proteome</keyword>
<gene>
    <name evidence="4" type="ORF">VPK24_10580</name>
</gene>
<dbReference type="Pfam" id="PF01551">
    <property type="entry name" value="Peptidase_M23"/>
    <property type="match status" value="1"/>
</dbReference>